<keyword evidence="6 8" id="KW-0143">Chaperone</keyword>
<sequence length="239" mass="26803">MLKTITLLLAIIYPATSFSAIQIMATRVILNAKENEQSFIIKNTGDTPSLLQLWLADKNDDSVEIKSNVPFTITPPVSRVNAQRNKVFRILSVDDAAQSLPQDRESVFWINVLDVPSTKAESEEGNKLNIAFRTRIKLFYRPVSLKGTPEDSATRLVWSERKSGGDYIYKVTNNEPYHVSFANLSLKAGDKNVATIPGGMVEPYSSKEFVFKGVNNSNVEMSYRYITDLGAFVTGYYKK</sequence>
<comment type="caution">
    <text evidence="11">The sequence shown here is derived from an EMBL/GenBank/DDBJ whole genome shotgun (WGS) entry which is preliminary data.</text>
</comment>
<dbReference type="PRINTS" id="PR00969">
    <property type="entry name" value="CHAPERONPILI"/>
</dbReference>
<keyword evidence="5" id="KW-0574">Periplasm</keyword>
<evidence type="ECO:0000313" key="11">
    <source>
        <dbReference type="EMBL" id="RQM37987.1"/>
    </source>
</evidence>
<evidence type="ECO:0000256" key="7">
    <source>
        <dbReference type="ARBA" id="ARBA00023319"/>
    </source>
</evidence>
<dbReference type="PROSITE" id="PS00635">
    <property type="entry name" value="PILI_CHAPERONE"/>
    <property type="match status" value="1"/>
</dbReference>
<dbReference type="InterPro" id="IPR018046">
    <property type="entry name" value="Pili_assmbl_chaperone_CS"/>
</dbReference>
<evidence type="ECO:0000256" key="3">
    <source>
        <dbReference type="ARBA" id="ARBA00022558"/>
    </source>
</evidence>
<dbReference type="InterPro" id="IPR001829">
    <property type="entry name" value="Pili_assmbl_chaperone_bac"/>
</dbReference>
<feature type="domain" description="Pili assembly chaperone N-terminal" evidence="9">
    <location>
        <begin position="21"/>
        <end position="145"/>
    </location>
</feature>
<dbReference type="InterPro" id="IPR036316">
    <property type="entry name" value="Pili_assmbl_chap_C_dom_sf"/>
</dbReference>
<evidence type="ECO:0000256" key="8">
    <source>
        <dbReference type="RuleBase" id="RU003918"/>
    </source>
</evidence>
<dbReference type="InterPro" id="IPR013783">
    <property type="entry name" value="Ig-like_fold"/>
</dbReference>
<dbReference type="PANTHER" id="PTHR30251:SF2">
    <property type="entry name" value="FIMBRIAL CHAPERONE YADV-RELATED"/>
    <property type="match status" value="1"/>
</dbReference>
<comment type="similarity">
    <text evidence="2 8">Belongs to the periplasmic pilus chaperone family.</text>
</comment>
<evidence type="ECO:0000256" key="6">
    <source>
        <dbReference type="ARBA" id="ARBA00023186"/>
    </source>
</evidence>
<evidence type="ECO:0000259" key="9">
    <source>
        <dbReference type="Pfam" id="PF00345"/>
    </source>
</evidence>
<reference evidence="11 12" key="1">
    <citation type="submission" date="2018-10" db="EMBL/GenBank/DDBJ databases">
        <title>Draft genome sequence for the type isolate of Erwinia psidii, agent causal of bacterial blight in guava (Psidium guajava) and wilt and die-back of Eucalyptus spp.</title>
        <authorList>
            <person name="Hermenegildo P.S."/>
            <person name="Santos S.A."/>
            <person name="Guimaraes L.M.S."/>
            <person name="Vidigal P.M.P."/>
            <person name="Pereira I.C."/>
            <person name="Badel J.L."/>
            <person name="Alfenas-Zerbini P."/>
            <person name="Ferreira M.A.S.V."/>
            <person name="Alfenas A.C."/>
        </authorList>
    </citation>
    <scope>NUCLEOTIDE SEQUENCE [LARGE SCALE GENOMIC DNA]</scope>
    <source>
        <strain evidence="11 12">IBSBF 435</strain>
    </source>
</reference>
<dbReference type="AlphaFoldDB" id="A0A3N6RZS7"/>
<keyword evidence="4" id="KW-0732">Signal</keyword>
<dbReference type="InterPro" id="IPR050643">
    <property type="entry name" value="Periplasmic_pilus_chap"/>
</dbReference>
<feature type="domain" description="Pili assembly chaperone C-terminal" evidence="10">
    <location>
        <begin position="171"/>
        <end position="232"/>
    </location>
</feature>
<keyword evidence="7" id="KW-0393">Immunoglobulin domain</keyword>
<dbReference type="Pfam" id="PF02753">
    <property type="entry name" value="PapD_C"/>
    <property type="match status" value="1"/>
</dbReference>
<dbReference type="SUPFAM" id="SSF49354">
    <property type="entry name" value="PapD-like"/>
    <property type="match status" value="1"/>
</dbReference>
<dbReference type="InterPro" id="IPR016147">
    <property type="entry name" value="Pili_assmbl_chaperone_N"/>
</dbReference>
<name>A0A3N6RZS7_9GAMM</name>
<evidence type="ECO:0000256" key="1">
    <source>
        <dbReference type="ARBA" id="ARBA00004418"/>
    </source>
</evidence>
<keyword evidence="12" id="KW-1185">Reference proteome</keyword>
<dbReference type="Proteomes" id="UP000279457">
    <property type="component" value="Unassembled WGS sequence"/>
</dbReference>
<evidence type="ECO:0000256" key="5">
    <source>
        <dbReference type="ARBA" id="ARBA00022764"/>
    </source>
</evidence>
<dbReference type="SUPFAM" id="SSF49584">
    <property type="entry name" value="Periplasmic chaperone C-domain"/>
    <property type="match status" value="1"/>
</dbReference>
<organism evidence="11 12">
    <name type="scientific">Erwinia psidii</name>
    <dbReference type="NCBI Taxonomy" id="69224"/>
    <lineage>
        <taxon>Bacteria</taxon>
        <taxon>Pseudomonadati</taxon>
        <taxon>Pseudomonadota</taxon>
        <taxon>Gammaproteobacteria</taxon>
        <taxon>Enterobacterales</taxon>
        <taxon>Erwiniaceae</taxon>
        <taxon>Erwinia</taxon>
    </lineage>
</organism>
<dbReference type="GO" id="GO:0030288">
    <property type="term" value="C:outer membrane-bounded periplasmic space"/>
    <property type="evidence" value="ECO:0007669"/>
    <property type="project" value="InterPro"/>
</dbReference>
<accession>A0A3N6RZS7</accession>
<evidence type="ECO:0000256" key="2">
    <source>
        <dbReference type="ARBA" id="ARBA00007399"/>
    </source>
</evidence>
<dbReference type="OrthoDB" id="9131059at2"/>
<evidence type="ECO:0000259" key="10">
    <source>
        <dbReference type="Pfam" id="PF02753"/>
    </source>
</evidence>
<keyword evidence="3" id="KW-1029">Fimbrium biogenesis</keyword>
<evidence type="ECO:0000313" key="12">
    <source>
        <dbReference type="Proteomes" id="UP000279457"/>
    </source>
</evidence>
<gene>
    <name evidence="11" type="ORF">EB241_11935</name>
</gene>
<dbReference type="EMBL" id="RHHM01000008">
    <property type="protein sequence ID" value="RQM37987.1"/>
    <property type="molecule type" value="Genomic_DNA"/>
</dbReference>
<evidence type="ECO:0000256" key="4">
    <source>
        <dbReference type="ARBA" id="ARBA00022729"/>
    </source>
</evidence>
<comment type="subcellular location">
    <subcellularLocation>
        <location evidence="1 8">Periplasm</location>
    </subcellularLocation>
</comment>
<proteinExistence type="inferred from homology"/>
<dbReference type="InterPro" id="IPR008962">
    <property type="entry name" value="PapD-like_sf"/>
</dbReference>
<dbReference type="Gene3D" id="2.60.40.10">
    <property type="entry name" value="Immunoglobulins"/>
    <property type="match status" value="2"/>
</dbReference>
<dbReference type="GO" id="GO:0071555">
    <property type="term" value="P:cell wall organization"/>
    <property type="evidence" value="ECO:0007669"/>
    <property type="project" value="InterPro"/>
</dbReference>
<protein>
    <submittedName>
        <fullName evidence="11">Molecular chaperone</fullName>
    </submittedName>
</protein>
<dbReference type="InterPro" id="IPR016148">
    <property type="entry name" value="Pili_assmbl_chaperone_C"/>
</dbReference>
<dbReference type="Pfam" id="PF00345">
    <property type="entry name" value="PapD_N"/>
    <property type="match status" value="1"/>
</dbReference>
<dbReference type="PANTHER" id="PTHR30251">
    <property type="entry name" value="PILUS ASSEMBLY CHAPERONE"/>
    <property type="match status" value="1"/>
</dbReference>
<dbReference type="RefSeq" id="WP_124233340.1">
    <property type="nucleotide sequence ID" value="NZ_RHHM01000008.1"/>
</dbReference>